<dbReference type="AlphaFoldDB" id="A0A9R1KLJ7"/>
<reference evidence="1" key="1">
    <citation type="journal article" date="2017" name="Gigascience">
        <title>The first near-complete assembly of the hexaploid bread wheat genome, Triticum aestivum.</title>
        <authorList>
            <person name="Zimin A.V."/>
            <person name="Puiu D."/>
            <person name="Hall R."/>
            <person name="Kingan S."/>
            <person name="Clavijo B.J."/>
            <person name="Salzberg S.L."/>
        </authorList>
    </citation>
    <scope>NUCLEOTIDE SEQUENCE</scope>
    <source>
        <tissue evidence="1">Leaf</tissue>
    </source>
</reference>
<name>A0A9R1KLJ7_WHEAT</name>
<reference evidence="1" key="2">
    <citation type="submission" date="2020-03" db="EMBL/GenBank/DDBJ databases">
        <title>The second near-complete assembly of the hexaploid bread wheat (Triticum aestivum) genome.</title>
        <authorList>
            <person name="Zimin A.V."/>
            <person name="Puiu D."/>
            <person name="Shumante A."/>
            <person name="Alonge M."/>
            <person name="Salzberg S.L."/>
        </authorList>
    </citation>
    <scope>NUCLEOTIDE SEQUENCE</scope>
    <source>
        <tissue evidence="1">Leaf</tissue>
    </source>
</reference>
<comment type="caution">
    <text evidence="1">The sequence shown here is derived from an EMBL/GenBank/DDBJ whole genome shotgun (WGS) entry which is preliminary data.</text>
</comment>
<feature type="non-terminal residue" evidence="1">
    <location>
        <position position="21"/>
    </location>
</feature>
<organism evidence="1">
    <name type="scientific">Triticum aestivum</name>
    <name type="common">Wheat</name>
    <dbReference type="NCBI Taxonomy" id="4565"/>
    <lineage>
        <taxon>Eukaryota</taxon>
        <taxon>Viridiplantae</taxon>
        <taxon>Streptophyta</taxon>
        <taxon>Embryophyta</taxon>
        <taxon>Tracheophyta</taxon>
        <taxon>Spermatophyta</taxon>
        <taxon>Magnoliopsida</taxon>
        <taxon>Liliopsida</taxon>
        <taxon>Poales</taxon>
        <taxon>Poaceae</taxon>
        <taxon>BOP clade</taxon>
        <taxon>Pooideae</taxon>
        <taxon>Triticodae</taxon>
        <taxon>Triticeae</taxon>
        <taxon>Triticinae</taxon>
        <taxon>Triticum</taxon>
    </lineage>
</organism>
<dbReference type="EMBL" id="CM022223">
    <property type="protein sequence ID" value="KAF7058550.1"/>
    <property type="molecule type" value="Genomic_DNA"/>
</dbReference>
<accession>A0A9R1KLJ7</accession>
<proteinExistence type="predicted"/>
<dbReference type="Proteomes" id="UP000815260">
    <property type="component" value="Chromosome 5A"/>
</dbReference>
<evidence type="ECO:0000313" key="1">
    <source>
        <dbReference type="EMBL" id="KAF7058550.1"/>
    </source>
</evidence>
<protein>
    <submittedName>
        <fullName evidence="1">Uncharacterized protein</fullName>
    </submittedName>
</protein>
<sequence>MRAPIKAGVPVASLSTIQLSI</sequence>
<gene>
    <name evidence="1" type="ORF">CFC21_065580</name>
</gene>